<dbReference type="GO" id="GO:0006629">
    <property type="term" value="P:lipid metabolic process"/>
    <property type="evidence" value="ECO:0007669"/>
    <property type="project" value="InterPro"/>
</dbReference>
<proteinExistence type="inferred from homology"/>
<feature type="domain" description="GP-PDE" evidence="4">
    <location>
        <begin position="1"/>
        <end position="36"/>
    </location>
</feature>
<sequence>MSEFVNNTALNYLQTLESNSVDLILTDPPYAISRDTNFQSGEPTGKNTDRFRVSYNFGDWDVVDIPYFKEVFKEAYRVLRKGGTCIVWYDIWKIQELREILEPLGFRMFRTIEWIKTNPVPINSGVNYLSNAKEMAIVCVKGSKPTFNASYHKGVFEYPIYQGADRFHPTQKHLTLFCDLINIHTNEGDVVLDFFSGSATTQVAALLTGREYLGCEADVNIFKQAEERLNEYTEQQNHPESTD</sequence>
<dbReference type="InterPro" id="IPR002941">
    <property type="entry name" value="DNA_methylase_N4/N6"/>
</dbReference>
<dbReference type="GO" id="GO:0008170">
    <property type="term" value="F:N-methyltransferase activity"/>
    <property type="evidence" value="ECO:0007669"/>
    <property type="project" value="InterPro"/>
</dbReference>
<dbReference type="KEGG" id="vg:62611860"/>
<dbReference type="InterPro" id="IPR030395">
    <property type="entry name" value="GP_PDE_dom"/>
</dbReference>
<reference evidence="5 6" key="1">
    <citation type="submission" date="2017-09" db="EMBL/GenBank/DDBJ databases">
        <title>Phage vB_EcoM_PHB05 against multidrug-resistant shiga toxin-producing Escherichia.</title>
        <authorList>
            <person name="Chen Y."/>
            <person name="Song J."/>
            <person name="Wu B."/>
        </authorList>
    </citation>
    <scope>NUCLEOTIDE SEQUENCE [LARGE SCALE GENOMIC DNA]</scope>
    <source>
        <strain evidence="5">Wastewater</strain>
    </source>
</reference>
<keyword evidence="2 5" id="KW-0489">Methyltransferase</keyword>
<dbReference type="PROSITE" id="PS00092">
    <property type="entry name" value="N6_MTASE"/>
    <property type="match status" value="1"/>
</dbReference>
<name>A0A291LAB1_9CAUD</name>
<dbReference type="GO" id="GO:0008081">
    <property type="term" value="F:phosphoric diester hydrolase activity"/>
    <property type="evidence" value="ECO:0007669"/>
    <property type="project" value="InterPro"/>
</dbReference>
<dbReference type="EMBL" id="MF805809">
    <property type="protein sequence ID" value="ATI15890.1"/>
    <property type="molecule type" value="Genomic_DNA"/>
</dbReference>
<evidence type="ECO:0000313" key="6">
    <source>
        <dbReference type="Proteomes" id="UP000230824"/>
    </source>
</evidence>
<dbReference type="InterPro" id="IPR001091">
    <property type="entry name" value="RM_Methyltransferase"/>
</dbReference>
<dbReference type="GeneID" id="62611860"/>
<dbReference type="GO" id="GO:0032259">
    <property type="term" value="P:methylation"/>
    <property type="evidence" value="ECO:0007669"/>
    <property type="project" value="UniProtKB-KW"/>
</dbReference>
<dbReference type="PRINTS" id="PR00508">
    <property type="entry name" value="S21N4MTFRASE"/>
</dbReference>
<dbReference type="Pfam" id="PF01555">
    <property type="entry name" value="N6_N4_Mtase"/>
    <property type="match status" value="1"/>
</dbReference>
<dbReference type="PANTHER" id="PTHR13370:SF3">
    <property type="entry name" value="TRNA (GUANINE(10)-N2)-METHYLTRANSFERASE HOMOLOG"/>
    <property type="match status" value="1"/>
</dbReference>
<dbReference type="Gene3D" id="3.40.50.150">
    <property type="entry name" value="Vaccinia Virus protein VP39"/>
    <property type="match status" value="1"/>
</dbReference>
<evidence type="ECO:0000256" key="2">
    <source>
        <dbReference type="ARBA" id="ARBA00022603"/>
    </source>
</evidence>
<organism evidence="5 6">
    <name type="scientific">Escherichia phage vB_EcoM_PHB05</name>
    <dbReference type="NCBI Taxonomy" id="2041347"/>
    <lineage>
        <taxon>Viruses</taxon>
        <taxon>Duplodnaviria</taxon>
        <taxon>Heunggongvirae</taxon>
        <taxon>Uroviricota</taxon>
        <taxon>Caudoviricetes</taxon>
        <taxon>Stephanstirmvirinae</taxon>
        <taxon>Justusliebigvirus</taxon>
        <taxon>Justusliebigvirus PHB05</taxon>
    </lineage>
</organism>
<dbReference type="GO" id="GO:0003677">
    <property type="term" value="F:DNA binding"/>
    <property type="evidence" value="ECO:0007669"/>
    <property type="project" value="InterPro"/>
</dbReference>
<keyword evidence="3 5" id="KW-0808">Transferase</keyword>
<dbReference type="PROSITE" id="PS51704">
    <property type="entry name" value="GP_PDE"/>
    <property type="match status" value="1"/>
</dbReference>
<comment type="similarity">
    <text evidence="1">Belongs to the N(4)/N(6)-methyltransferase family.</text>
</comment>
<accession>A0A291LAB1</accession>
<dbReference type="Proteomes" id="UP000230824">
    <property type="component" value="Segment"/>
</dbReference>
<dbReference type="InterPro" id="IPR002052">
    <property type="entry name" value="DNA_methylase_N6_adenine_CS"/>
</dbReference>
<dbReference type="RefSeq" id="YP_009984516.1">
    <property type="nucleotide sequence ID" value="NC_052652.1"/>
</dbReference>
<dbReference type="InterPro" id="IPR029063">
    <property type="entry name" value="SAM-dependent_MTases_sf"/>
</dbReference>
<evidence type="ECO:0000259" key="4">
    <source>
        <dbReference type="PROSITE" id="PS51704"/>
    </source>
</evidence>
<evidence type="ECO:0000256" key="3">
    <source>
        <dbReference type="ARBA" id="ARBA00022679"/>
    </source>
</evidence>
<dbReference type="SUPFAM" id="SSF53335">
    <property type="entry name" value="S-adenosyl-L-methionine-dependent methyltransferases"/>
    <property type="match status" value="1"/>
</dbReference>
<keyword evidence="6" id="KW-1185">Reference proteome</keyword>
<evidence type="ECO:0000256" key="1">
    <source>
        <dbReference type="ARBA" id="ARBA00006594"/>
    </source>
</evidence>
<evidence type="ECO:0000313" key="5">
    <source>
        <dbReference type="EMBL" id="ATI15890.1"/>
    </source>
</evidence>
<dbReference type="PANTHER" id="PTHR13370">
    <property type="entry name" value="RNA METHYLASE-RELATED"/>
    <property type="match status" value="1"/>
</dbReference>
<protein>
    <submittedName>
        <fullName evidence="5">Adenine-specific methyltransferase</fullName>
    </submittedName>
</protein>